<name>A0A0S3PYG5_9BRAD</name>
<dbReference type="Pfam" id="PF04193">
    <property type="entry name" value="PQ-loop"/>
    <property type="match status" value="1"/>
</dbReference>
<dbReference type="Proteomes" id="UP000236884">
    <property type="component" value="Chromosome"/>
</dbReference>
<dbReference type="Gene3D" id="1.20.1280.290">
    <property type="match status" value="1"/>
</dbReference>
<dbReference type="OrthoDB" id="9814012at2"/>
<dbReference type="GO" id="GO:0016020">
    <property type="term" value="C:membrane"/>
    <property type="evidence" value="ECO:0007669"/>
    <property type="project" value="UniProtKB-SubCell"/>
</dbReference>
<evidence type="ECO:0000313" key="6">
    <source>
        <dbReference type="EMBL" id="BAT60966.1"/>
    </source>
</evidence>
<proteinExistence type="predicted"/>
<reference evidence="6 7" key="1">
    <citation type="submission" date="2015-08" db="EMBL/GenBank/DDBJ databases">
        <title>Investigation of the bacterial diversity of lava forest soil.</title>
        <authorList>
            <person name="Lee J.S."/>
        </authorList>
    </citation>
    <scope>NUCLEOTIDE SEQUENCE [LARGE SCALE GENOMIC DNA]</scope>
    <source>
        <strain evidence="6 7">GJW-30</strain>
    </source>
</reference>
<evidence type="ECO:0000256" key="1">
    <source>
        <dbReference type="ARBA" id="ARBA00004141"/>
    </source>
</evidence>
<dbReference type="RefSeq" id="WP_096357624.1">
    <property type="nucleotide sequence ID" value="NZ_AP014946.1"/>
</dbReference>
<evidence type="ECO:0000256" key="2">
    <source>
        <dbReference type="ARBA" id="ARBA00022692"/>
    </source>
</evidence>
<dbReference type="AlphaFoldDB" id="A0A0S3PYG5"/>
<organism evidence="6 7">
    <name type="scientific">Variibacter gotjawalensis</name>
    <dbReference type="NCBI Taxonomy" id="1333996"/>
    <lineage>
        <taxon>Bacteria</taxon>
        <taxon>Pseudomonadati</taxon>
        <taxon>Pseudomonadota</taxon>
        <taxon>Alphaproteobacteria</taxon>
        <taxon>Hyphomicrobiales</taxon>
        <taxon>Nitrobacteraceae</taxon>
        <taxon>Variibacter</taxon>
    </lineage>
</organism>
<keyword evidence="3 5" id="KW-1133">Transmembrane helix</keyword>
<dbReference type="EMBL" id="AP014946">
    <property type="protein sequence ID" value="BAT60966.1"/>
    <property type="molecule type" value="Genomic_DNA"/>
</dbReference>
<dbReference type="GO" id="GO:0051119">
    <property type="term" value="F:sugar transmembrane transporter activity"/>
    <property type="evidence" value="ECO:0007669"/>
    <property type="project" value="InterPro"/>
</dbReference>
<sequence>MPFDLTTIIGVLAAICTTASYFPQLKKSWESGETGDLSLKMILFLMAGLGLWVVYGVLRTDAVIIIANCISLACLSVILTLKLRER</sequence>
<evidence type="ECO:0000256" key="4">
    <source>
        <dbReference type="ARBA" id="ARBA00023136"/>
    </source>
</evidence>
<feature type="transmembrane region" description="Helical" evidence="5">
    <location>
        <begin position="63"/>
        <end position="81"/>
    </location>
</feature>
<dbReference type="NCBIfam" id="NF037968">
    <property type="entry name" value="SemiSWEET_2"/>
    <property type="match status" value="1"/>
</dbReference>
<feature type="transmembrane region" description="Helical" evidence="5">
    <location>
        <begin position="6"/>
        <end position="25"/>
    </location>
</feature>
<evidence type="ECO:0000256" key="5">
    <source>
        <dbReference type="SAM" id="Phobius"/>
    </source>
</evidence>
<protein>
    <submittedName>
        <fullName evidence="6">PQ loop repeat protein</fullName>
    </submittedName>
</protein>
<keyword evidence="7" id="KW-1185">Reference proteome</keyword>
<evidence type="ECO:0000256" key="3">
    <source>
        <dbReference type="ARBA" id="ARBA00022989"/>
    </source>
</evidence>
<keyword evidence="2 5" id="KW-0812">Transmembrane</keyword>
<dbReference type="InterPro" id="IPR047662">
    <property type="entry name" value="SemiSWEET"/>
</dbReference>
<dbReference type="InterPro" id="IPR006603">
    <property type="entry name" value="PQ-loop_rpt"/>
</dbReference>
<gene>
    <name evidence="6" type="ORF">GJW-30_1_03516</name>
</gene>
<dbReference type="KEGG" id="vgo:GJW-30_1_03516"/>
<feature type="transmembrane region" description="Helical" evidence="5">
    <location>
        <begin position="37"/>
        <end position="57"/>
    </location>
</feature>
<comment type="subcellular location">
    <subcellularLocation>
        <location evidence="1">Membrane</location>
        <topology evidence="1">Multi-pass membrane protein</topology>
    </subcellularLocation>
</comment>
<keyword evidence="4 5" id="KW-0472">Membrane</keyword>
<accession>A0A0S3PYG5</accession>
<evidence type="ECO:0000313" key="7">
    <source>
        <dbReference type="Proteomes" id="UP000236884"/>
    </source>
</evidence>